<dbReference type="SUPFAM" id="SSF52087">
    <property type="entry name" value="CRAL/TRIO domain"/>
    <property type="match status" value="1"/>
</dbReference>
<gene>
    <name evidence="2" type="ORF">BSTOLATCC_MIC50184</name>
</gene>
<dbReference type="PROSITE" id="PS50191">
    <property type="entry name" value="CRAL_TRIO"/>
    <property type="match status" value="1"/>
</dbReference>
<evidence type="ECO:0000313" key="2">
    <source>
        <dbReference type="EMBL" id="CAG9330074.1"/>
    </source>
</evidence>
<dbReference type="GO" id="GO:0008526">
    <property type="term" value="F:phosphatidylinositol transfer activity"/>
    <property type="evidence" value="ECO:0007669"/>
    <property type="project" value="TreeGrafter"/>
</dbReference>
<name>A0AAU9JWF3_9CILI</name>
<dbReference type="SMART" id="SM00516">
    <property type="entry name" value="SEC14"/>
    <property type="match status" value="1"/>
</dbReference>
<dbReference type="PANTHER" id="PTHR45824:SF29">
    <property type="entry name" value="GH16843P"/>
    <property type="match status" value="1"/>
</dbReference>
<dbReference type="PANTHER" id="PTHR45824">
    <property type="entry name" value="GH16843P"/>
    <property type="match status" value="1"/>
</dbReference>
<dbReference type="InterPro" id="IPR011074">
    <property type="entry name" value="CRAL/TRIO_N_dom"/>
</dbReference>
<keyword evidence="3" id="KW-1185">Reference proteome</keyword>
<dbReference type="InterPro" id="IPR001251">
    <property type="entry name" value="CRAL-TRIO_dom"/>
</dbReference>
<dbReference type="InterPro" id="IPR036865">
    <property type="entry name" value="CRAL-TRIO_dom_sf"/>
</dbReference>
<proteinExistence type="predicted"/>
<dbReference type="SUPFAM" id="SSF46938">
    <property type="entry name" value="CRAL/TRIO N-terminal domain"/>
    <property type="match status" value="1"/>
</dbReference>
<dbReference type="AlphaFoldDB" id="A0AAU9JWF3"/>
<dbReference type="InterPro" id="IPR036273">
    <property type="entry name" value="CRAL/TRIO_N_dom_sf"/>
</dbReference>
<evidence type="ECO:0000313" key="3">
    <source>
        <dbReference type="Proteomes" id="UP001162131"/>
    </source>
</evidence>
<organism evidence="2 3">
    <name type="scientific">Blepharisma stoltei</name>
    <dbReference type="NCBI Taxonomy" id="1481888"/>
    <lineage>
        <taxon>Eukaryota</taxon>
        <taxon>Sar</taxon>
        <taxon>Alveolata</taxon>
        <taxon>Ciliophora</taxon>
        <taxon>Postciliodesmatophora</taxon>
        <taxon>Heterotrichea</taxon>
        <taxon>Heterotrichida</taxon>
        <taxon>Blepharismidae</taxon>
        <taxon>Blepharisma</taxon>
    </lineage>
</organism>
<dbReference type="InterPro" id="IPR052578">
    <property type="entry name" value="PI_Transfer_CRAL-TRIO"/>
</dbReference>
<feature type="domain" description="CRAL-TRIO" evidence="1">
    <location>
        <begin position="75"/>
        <end position="238"/>
    </location>
</feature>
<protein>
    <recommendedName>
        <fullName evidence="1">CRAL-TRIO domain-containing protein</fullName>
    </recommendedName>
</protein>
<sequence>MESRIHIKEEEEIPYEVLYSRANELITSSEDEKYLDPEALIRFLRAREMKVDNALEMWRHWMEWRKSYRADEITELEVMPQIETGQAFWHGHDNQGRPCLIVRTRFHWPGQFPMDNMIRYCIYLVEIGIRLADESGNGQICVIYDRGQMTEANRDPELIGTMKRLSGMLQDYYAERLGALYVLHVNWIYWLMYQAVKPMLQKKTRNKVHVLRNINGLRDHFSPDQLLMEYGGTNDYEHPYPRK</sequence>
<dbReference type="Proteomes" id="UP001162131">
    <property type="component" value="Unassembled WGS sequence"/>
</dbReference>
<accession>A0AAU9JWF3</accession>
<dbReference type="Gene3D" id="3.40.525.10">
    <property type="entry name" value="CRAL-TRIO lipid binding domain"/>
    <property type="match status" value="1"/>
</dbReference>
<dbReference type="EMBL" id="CAJZBQ010000050">
    <property type="protein sequence ID" value="CAG9330074.1"/>
    <property type="molecule type" value="Genomic_DNA"/>
</dbReference>
<dbReference type="SMART" id="SM01100">
    <property type="entry name" value="CRAL_TRIO_N"/>
    <property type="match status" value="1"/>
</dbReference>
<dbReference type="PRINTS" id="PR00180">
    <property type="entry name" value="CRETINALDHBP"/>
</dbReference>
<reference evidence="2" key="1">
    <citation type="submission" date="2021-09" db="EMBL/GenBank/DDBJ databases">
        <authorList>
            <consortium name="AG Swart"/>
            <person name="Singh M."/>
            <person name="Singh A."/>
            <person name="Seah K."/>
            <person name="Emmerich C."/>
        </authorList>
    </citation>
    <scope>NUCLEOTIDE SEQUENCE</scope>
    <source>
        <strain evidence="2">ATCC30299</strain>
    </source>
</reference>
<dbReference type="CDD" id="cd00170">
    <property type="entry name" value="SEC14"/>
    <property type="match status" value="1"/>
</dbReference>
<dbReference type="Pfam" id="PF00650">
    <property type="entry name" value="CRAL_TRIO"/>
    <property type="match status" value="1"/>
</dbReference>
<evidence type="ECO:0000259" key="1">
    <source>
        <dbReference type="PROSITE" id="PS50191"/>
    </source>
</evidence>
<dbReference type="Pfam" id="PF03765">
    <property type="entry name" value="CRAL_TRIO_N"/>
    <property type="match status" value="1"/>
</dbReference>
<comment type="caution">
    <text evidence="2">The sequence shown here is derived from an EMBL/GenBank/DDBJ whole genome shotgun (WGS) entry which is preliminary data.</text>
</comment>